<evidence type="ECO:0000313" key="4">
    <source>
        <dbReference type="EMBL" id="CQR75058.1"/>
    </source>
</evidence>
<keyword evidence="2" id="KW-0472">Membrane</keyword>
<dbReference type="EMBL" id="CTRP01000016">
    <property type="protein sequence ID" value="CQR75058.1"/>
    <property type="molecule type" value="Genomic_DNA"/>
</dbReference>
<name>A0A0U1L5T9_9FIRM</name>
<evidence type="ECO:0000256" key="2">
    <source>
        <dbReference type="SAM" id="Phobius"/>
    </source>
</evidence>
<dbReference type="Proteomes" id="UP000049855">
    <property type="component" value="Unassembled WGS sequence"/>
</dbReference>
<accession>A0A0U1L5T9</accession>
<dbReference type="PANTHER" id="PTHR38812:SF2">
    <property type="entry name" value="MU-LIKE PROPHAGE FLUMU PROTEIN GP42"/>
    <property type="match status" value="1"/>
</dbReference>
<keyword evidence="2" id="KW-1133">Transmembrane helix</keyword>
<keyword evidence="5" id="KW-1185">Reference proteome</keyword>
<feature type="transmembrane region" description="Helical" evidence="2">
    <location>
        <begin position="287"/>
        <end position="312"/>
    </location>
</feature>
<dbReference type="AlphaFoldDB" id="A0A0U1L5T9"/>
<evidence type="ECO:0000313" key="5">
    <source>
        <dbReference type="Proteomes" id="UP000049855"/>
    </source>
</evidence>
<dbReference type="NCBIfam" id="TIGR02675">
    <property type="entry name" value="tape_meas_nterm"/>
    <property type="match status" value="1"/>
</dbReference>
<dbReference type="RefSeq" id="WP_021171281.1">
    <property type="nucleotide sequence ID" value="NZ_CTRP01000016.1"/>
</dbReference>
<feature type="coiled-coil region" evidence="1">
    <location>
        <begin position="524"/>
        <end position="551"/>
    </location>
</feature>
<reference evidence="5" key="1">
    <citation type="submission" date="2015-03" db="EMBL/GenBank/DDBJ databases">
        <authorList>
            <person name="Nijsse Bart"/>
        </authorList>
    </citation>
    <scope>NUCLEOTIDE SEQUENCE [LARGE SCALE GENOMIC DNA]</scope>
</reference>
<gene>
    <name evidence="4" type="ORF">SpAn4DRAFT_4422</name>
</gene>
<feature type="domain" description="Tape measure protein N-terminal" evidence="3">
    <location>
        <begin position="57"/>
        <end position="241"/>
    </location>
</feature>
<dbReference type="Pfam" id="PF20155">
    <property type="entry name" value="TMP_3"/>
    <property type="match status" value="1"/>
</dbReference>
<dbReference type="PANTHER" id="PTHR38812">
    <property type="entry name" value="MU-LIKE PROPHAGE FLUMU PROTEIN GP42"/>
    <property type="match status" value="1"/>
</dbReference>
<evidence type="ECO:0000256" key="1">
    <source>
        <dbReference type="SAM" id="Coils"/>
    </source>
</evidence>
<feature type="transmembrane region" description="Helical" evidence="2">
    <location>
        <begin position="318"/>
        <end position="336"/>
    </location>
</feature>
<dbReference type="InterPro" id="IPR053058">
    <property type="entry name" value="Mulikevirus_tape_measure"/>
</dbReference>
<dbReference type="InterPro" id="IPR013491">
    <property type="entry name" value="Tape_meas_N"/>
</dbReference>
<evidence type="ECO:0000259" key="3">
    <source>
        <dbReference type="Pfam" id="PF20155"/>
    </source>
</evidence>
<keyword evidence="2" id="KW-0812">Transmembrane</keyword>
<proteinExistence type="predicted"/>
<protein>
    <submittedName>
        <fullName evidence="4">Tail length tape measure protein</fullName>
    </submittedName>
</protein>
<organism evidence="4 5">
    <name type="scientific">Sporomusa ovata</name>
    <dbReference type="NCBI Taxonomy" id="2378"/>
    <lineage>
        <taxon>Bacteria</taxon>
        <taxon>Bacillati</taxon>
        <taxon>Bacillota</taxon>
        <taxon>Negativicutes</taxon>
        <taxon>Selenomonadales</taxon>
        <taxon>Sporomusaceae</taxon>
        <taxon>Sporomusa</taxon>
    </lineage>
</organism>
<sequence length="601" mass="63003">MTIIIGGDNSDFLKKWESTKRAMRKGLGSEAMEMSENIVSGFAAAAAAMGVLGLASIKMAGDMQANKRAFATLIGDSGQAEKFLGDLAKFAAQTPFELPGLVNSSKKLLAFGFAAQDIIPMMAAIGDAAAMLGIGQEGIDRMTLAIGQMQAKGKVSGEEMLQLAEAGVPAWKFLADAIGTDIPTAMKMAEQGAINSTTGINAVLMGMQSRFKGGMEGLSQEIPGLFSTIKDNVSSVMREMGDKIIAALDLKTRMKAMAEALDQFAAYVKNNGIQAALRDLIPKELSLAIFVVAGALAGAAIPAIIAFGTALWTALVPLAPFIAGGAALGAVAWVIWQAWEPLGGLFANTWTAAVAYTQQKWAELKSIVFNGVQHIFSALQPLLNIFGGGIQSAAAGWLESVSQGAANAGEEAAAATKRVQAAVGGISTAWDGIGSKLISGVQELKESAGGLNTTFTGLTGSNVAGTSGVPTGAGGGTGTAGSEWDKLAKKAEQTSKAIEDQWVQTTKTELEQLELWRSQQLESLNGTMAANENYQRDLERLEATYSVRRRKIMADEQKKRNSIWDQAADAARALQTKLGAIGVTGVDKQKFDMETRCGNST</sequence>
<keyword evidence="1" id="KW-0175">Coiled coil</keyword>